<protein>
    <submittedName>
        <fullName evidence="1">Uncharacterized protein</fullName>
    </submittedName>
</protein>
<dbReference type="EMBL" id="BTGB01000001">
    <property type="protein sequence ID" value="GMM44912.1"/>
    <property type="molecule type" value="Genomic_DNA"/>
</dbReference>
<dbReference type="Pfam" id="PF08584">
    <property type="entry name" value="Ribonuc_P_40"/>
    <property type="match status" value="1"/>
</dbReference>
<organism evidence="1 2">
    <name type="scientific">Pichia kluyveri</name>
    <name type="common">Yeast</name>
    <dbReference type="NCBI Taxonomy" id="36015"/>
    <lineage>
        <taxon>Eukaryota</taxon>
        <taxon>Fungi</taxon>
        <taxon>Dikarya</taxon>
        <taxon>Ascomycota</taxon>
        <taxon>Saccharomycotina</taxon>
        <taxon>Pichiomycetes</taxon>
        <taxon>Pichiales</taxon>
        <taxon>Pichiaceae</taxon>
        <taxon>Pichia</taxon>
    </lineage>
</organism>
<reference evidence="1 2" key="1">
    <citation type="journal article" date="2023" name="Elife">
        <title>Identification of key yeast species and microbe-microbe interactions impacting larval growth of Drosophila in the wild.</title>
        <authorList>
            <person name="Mure A."/>
            <person name="Sugiura Y."/>
            <person name="Maeda R."/>
            <person name="Honda K."/>
            <person name="Sakurai N."/>
            <person name="Takahashi Y."/>
            <person name="Watada M."/>
            <person name="Katoh T."/>
            <person name="Gotoh A."/>
            <person name="Gotoh Y."/>
            <person name="Taniguchi I."/>
            <person name="Nakamura K."/>
            <person name="Hayashi T."/>
            <person name="Katayama T."/>
            <person name="Uemura T."/>
            <person name="Hattori Y."/>
        </authorList>
    </citation>
    <scope>NUCLEOTIDE SEQUENCE [LARGE SCALE GENOMIC DNA]</scope>
    <source>
        <strain evidence="1 2">PK-24</strain>
    </source>
</reference>
<dbReference type="PANTHER" id="PTHR15396">
    <property type="entry name" value="RIBONUCLEASE P PROTEIN SUBUNIT P40"/>
    <property type="match status" value="1"/>
</dbReference>
<dbReference type="AlphaFoldDB" id="A0AAV5R0W8"/>
<keyword evidence="2" id="KW-1185">Reference proteome</keyword>
<dbReference type="GO" id="GO:0000447">
    <property type="term" value="P:endonucleolytic cleavage in ITS1 to separate SSU-rRNA from 5.8S rRNA and LSU-rRNA from tricistronic rRNA transcript (SSU-rRNA, 5.8S rRNA, LSU-rRNA)"/>
    <property type="evidence" value="ECO:0007669"/>
    <property type="project" value="TreeGrafter"/>
</dbReference>
<dbReference type="Proteomes" id="UP001378960">
    <property type="component" value="Unassembled WGS sequence"/>
</dbReference>
<dbReference type="GO" id="GO:0001682">
    <property type="term" value="P:tRNA 5'-leader removal"/>
    <property type="evidence" value="ECO:0007669"/>
    <property type="project" value="InterPro"/>
</dbReference>
<proteinExistence type="predicted"/>
<evidence type="ECO:0000313" key="1">
    <source>
        <dbReference type="EMBL" id="GMM44912.1"/>
    </source>
</evidence>
<dbReference type="GO" id="GO:0000171">
    <property type="term" value="F:ribonuclease MRP activity"/>
    <property type="evidence" value="ECO:0007669"/>
    <property type="project" value="TreeGrafter"/>
</dbReference>
<accession>A0AAV5R0W8</accession>
<sequence length="364" mass="41335">MKEEKVSRLSLVTGKRNENDLNAIKSVFVNHNFVDTISALVRTSDLQKVSQYLPQNDETIGFTFESSLLHILSYILSLDKEIRQDLKLITSNIDVTHENSICVSHGKLTIKLRSDIYTKSGLKLKKSTFSQGNSRFNTQMYIGRFSLTDFETFIGKNDKNYIRLLWFAENVLLDTYHFQSTFENILTRNADDDIIHMKKQGITSVKPVKFVSNVQEMKKCISPDLTISNESESMAEILEWLSYASMGGPQLTLERNIDSYISKYSSMMDVENELDISLISIKKILVPSSIITEVFENMYKSLEWGYLLTNGVKNIISAYSDNSEHSIVSDGANDVITFCNGDDYAIWEIIDSDDSHKIGAIKGN</sequence>
<dbReference type="GO" id="GO:0004526">
    <property type="term" value="F:ribonuclease P activity"/>
    <property type="evidence" value="ECO:0007669"/>
    <property type="project" value="TreeGrafter"/>
</dbReference>
<dbReference type="GO" id="GO:0000172">
    <property type="term" value="C:ribonuclease MRP complex"/>
    <property type="evidence" value="ECO:0007669"/>
    <property type="project" value="TreeGrafter"/>
</dbReference>
<comment type="caution">
    <text evidence="1">The sequence shown here is derived from an EMBL/GenBank/DDBJ whole genome shotgun (WGS) entry which is preliminary data.</text>
</comment>
<dbReference type="GO" id="GO:0030681">
    <property type="term" value="C:multimeric ribonuclease P complex"/>
    <property type="evidence" value="ECO:0007669"/>
    <property type="project" value="TreeGrafter"/>
</dbReference>
<evidence type="ECO:0000313" key="2">
    <source>
        <dbReference type="Proteomes" id="UP001378960"/>
    </source>
</evidence>
<gene>
    <name evidence="1" type="ORF">DAPK24_014870</name>
</gene>
<dbReference type="InterPro" id="IPR013893">
    <property type="entry name" value="RNase_P_Rpp40"/>
</dbReference>
<name>A0AAV5R0W8_PICKL</name>
<dbReference type="PANTHER" id="PTHR15396:SF1">
    <property type="entry name" value="RIBONUCLEASE P PROTEIN SUBUNIT P40"/>
    <property type="match status" value="1"/>
</dbReference>